<dbReference type="RefSeq" id="XP_017304029.1">
    <property type="nucleotide sequence ID" value="XM_017448540.2"/>
</dbReference>
<dbReference type="AlphaFoldDB" id="A0A1S4EPD7"/>
<keyword evidence="1" id="KW-1185">Reference proteome</keyword>
<feature type="non-terminal residue" evidence="2">
    <location>
        <position position="1"/>
    </location>
</feature>
<dbReference type="GeneID" id="103520524"/>
<evidence type="ECO:0000313" key="1">
    <source>
        <dbReference type="Proteomes" id="UP000079169"/>
    </source>
</evidence>
<accession>A0A1S4EPD7</accession>
<proteinExistence type="predicted"/>
<organism evidence="1 2">
    <name type="scientific">Diaphorina citri</name>
    <name type="common">Asian citrus psyllid</name>
    <dbReference type="NCBI Taxonomy" id="121845"/>
    <lineage>
        <taxon>Eukaryota</taxon>
        <taxon>Metazoa</taxon>
        <taxon>Ecdysozoa</taxon>
        <taxon>Arthropoda</taxon>
        <taxon>Hexapoda</taxon>
        <taxon>Insecta</taxon>
        <taxon>Pterygota</taxon>
        <taxon>Neoptera</taxon>
        <taxon>Paraneoptera</taxon>
        <taxon>Hemiptera</taxon>
        <taxon>Sternorrhyncha</taxon>
        <taxon>Psylloidea</taxon>
        <taxon>Psyllidae</taxon>
        <taxon>Diaphorininae</taxon>
        <taxon>Diaphorina</taxon>
    </lineage>
</organism>
<reference evidence="2" key="1">
    <citation type="submission" date="2025-08" db="UniProtKB">
        <authorList>
            <consortium name="RefSeq"/>
        </authorList>
    </citation>
    <scope>IDENTIFICATION</scope>
</reference>
<name>A0A1S4EPD7_DIACI</name>
<gene>
    <name evidence="2" type="primary">LOC103520524</name>
</gene>
<dbReference type="PaxDb" id="121845-A0A1S4EPD7"/>
<dbReference type="KEGG" id="dci:103520524"/>
<dbReference type="STRING" id="121845.A0A1S4EPD7"/>
<evidence type="ECO:0000313" key="2">
    <source>
        <dbReference type="RefSeq" id="XP_017304029.1"/>
    </source>
</evidence>
<protein>
    <submittedName>
        <fullName evidence="2">Uncharacterized protein LOC103520524</fullName>
    </submittedName>
</protein>
<sequence>NLKLTLFPENAPDEFLSMTSKERQWLATVQIHQLHEIGSTDYYFKQYMAKTYPGTPVLDPVDYLKQIKTKKQAECDTVNTCLTETNPDTVNTCPTDTNLDTVNTCPTDTNPDTVNTCPTDTNPDTVNTCPTDTNPDYLKQIKTKKQAECDTVNTCPTDTNPDTDTVNTCPTDTNPDTVNTCPTDTNPDTVNTCPTETNPDTDTVNTCPTDTNPDPDTVNTCPTDTNPDTVNTCPTDTNPDTVNTCPTDTNPDTVNTCPTDTNPDTVNTCPTETNPDTVNTCPTDTNPDTVNTYRKNSDAVNKCLGKRNSDTVNMNTCLGKIPVFTVAHARQVLEVTILPHNVETVGSNSNPLLTIEHYYDLLLRIQDEAESELRGTLVAEFASKLLCVQDLPQLMNIGKGQRLYFHLYHLLSDHFPFWSCIVKSLPQFFTLNKSTRPLNAFLSLFKAWLMSNTDLSRVLIIAASLEPSLSFLIADKFGMSVLSLLVICSSNVKVILNSNQEDRRGWADFLVKLIRAIDHHPHVENPLVGSRKHLVQFLNAIAPSNVHLKCY</sequence>
<dbReference type="Proteomes" id="UP000079169">
    <property type="component" value="Unplaced"/>
</dbReference>